<keyword evidence="2" id="KW-0812">Transmembrane</keyword>
<evidence type="ECO:0000256" key="1">
    <source>
        <dbReference type="SAM" id="MobiDB-lite"/>
    </source>
</evidence>
<dbReference type="Proteomes" id="UP000229500">
    <property type="component" value="Unassembled WGS sequence"/>
</dbReference>
<evidence type="ECO:0008006" key="5">
    <source>
        <dbReference type="Google" id="ProtNLM"/>
    </source>
</evidence>
<feature type="compositionally biased region" description="Polar residues" evidence="1">
    <location>
        <begin position="1"/>
        <end position="16"/>
    </location>
</feature>
<keyword evidence="2" id="KW-0472">Membrane</keyword>
<comment type="caution">
    <text evidence="3">The sequence shown here is derived from an EMBL/GenBank/DDBJ whole genome shotgun (WGS) entry which is preliminary data.</text>
</comment>
<dbReference type="AlphaFoldDB" id="A0A2M8L506"/>
<evidence type="ECO:0000313" key="4">
    <source>
        <dbReference type="Proteomes" id="UP000229500"/>
    </source>
</evidence>
<feature type="transmembrane region" description="Helical" evidence="2">
    <location>
        <begin position="33"/>
        <end position="57"/>
    </location>
</feature>
<gene>
    <name evidence="3" type="ORF">COU96_02585</name>
</gene>
<evidence type="ECO:0000256" key="2">
    <source>
        <dbReference type="SAM" id="Phobius"/>
    </source>
</evidence>
<protein>
    <recommendedName>
        <fullName evidence="5">PsbP C-terminal domain-containing protein</fullName>
    </recommendedName>
</protein>
<accession>A0A2M8L506</accession>
<reference evidence="4" key="1">
    <citation type="submission" date="2017-09" db="EMBL/GenBank/DDBJ databases">
        <title>Depth-based differentiation of microbial function through sediment-hosted aquifers and enrichment of novel symbionts in the deep terrestrial subsurface.</title>
        <authorList>
            <person name="Probst A.J."/>
            <person name="Ladd B."/>
            <person name="Jarett J.K."/>
            <person name="Geller-Mcgrath D.E."/>
            <person name="Sieber C.M.K."/>
            <person name="Emerson J.B."/>
            <person name="Anantharaman K."/>
            <person name="Thomas B.C."/>
            <person name="Malmstrom R."/>
            <person name="Stieglmeier M."/>
            <person name="Klingl A."/>
            <person name="Woyke T."/>
            <person name="Ryan C.M."/>
            <person name="Banfield J.F."/>
        </authorList>
    </citation>
    <scope>NUCLEOTIDE SEQUENCE [LARGE SCALE GENOMIC DNA]</scope>
</reference>
<keyword evidence="2" id="KW-1133">Transmembrane helix</keyword>
<sequence length="257" mass="28802">MQTNEPTSNQEQTNTPPAAEVPASQKPVTSKPIVSWLLVSLVVLLIGTTGVFAYKYFRLKRQIDNKQPVPSVPPTKVTTTGPSPAPSPLPTADPTTNWKTYSNSRFGYSFKYPETWEPNRGPGNISDEELSSQRDVDFYDPSLPGEDPGTGFTVKVNELNATGASKDCSSLEDCFTKTFSWLDKGIITDKQNVSFLGEQAITFTYQRKTALYSQTWKYLYFLHKNNAYNIHISTESSREGVIFDIFDMILSTFKYSN</sequence>
<dbReference type="Gene3D" id="3.40.1000.10">
    <property type="entry name" value="Mog1/PsbP, alpha/beta/alpha sandwich"/>
    <property type="match status" value="1"/>
</dbReference>
<proteinExistence type="predicted"/>
<organism evidence="3 4">
    <name type="scientific">Candidatus Shapirobacteria bacterium CG10_big_fil_rev_8_21_14_0_10_38_14</name>
    <dbReference type="NCBI Taxonomy" id="1974483"/>
    <lineage>
        <taxon>Bacteria</taxon>
        <taxon>Candidatus Shapironibacteriota</taxon>
    </lineage>
</organism>
<name>A0A2M8L506_9BACT</name>
<feature type="region of interest" description="Disordered" evidence="1">
    <location>
        <begin position="1"/>
        <end position="26"/>
    </location>
</feature>
<evidence type="ECO:0000313" key="3">
    <source>
        <dbReference type="EMBL" id="PJE68920.1"/>
    </source>
</evidence>
<feature type="region of interest" description="Disordered" evidence="1">
    <location>
        <begin position="66"/>
        <end position="96"/>
    </location>
</feature>
<dbReference type="EMBL" id="PFEL01000094">
    <property type="protein sequence ID" value="PJE68920.1"/>
    <property type="molecule type" value="Genomic_DNA"/>
</dbReference>